<comment type="caution">
    <text evidence="1">The sequence shown here is derived from an EMBL/GenBank/DDBJ whole genome shotgun (WGS) entry which is preliminary data.</text>
</comment>
<organism evidence="1 2">
    <name type="scientific">Veillonella tobetsuensis</name>
    <dbReference type="NCBI Taxonomy" id="1110546"/>
    <lineage>
        <taxon>Bacteria</taxon>
        <taxon>Bacillati</taxon>
        <taxon>Bacillota</taxon>
        <taxon>Negativicutes</taxon>
        <taxon>Veillonellales</taxon>
        <taxon>Veillonellaceae</taxon>
        <taxon>Veillonella</taxon>
    </lineage>
</organism>
<sequence>MGKVNTILEELTSGDIRSTQMLFIKRTRSCYVTYSPNMNQDLRTSLLDLIKINLADKAENLDGEMIYNPCKNLQGKISLCSHEYVGSYDELMESLNSPLEELNTEDAGKLSFYCFICDVEYNGLHKKYYFFRRLLNYRALQKRGFLGISIGNRYEKIDNAVLGIDSVIDLICTESEVIVLSHSSVEKVFRLSEALSKKADKVLAHLKDSNKIENYDGFYRDCQTITVKKRLANLSENQALLDEVIQNMGAVEQVITTRRLGIEVSDGKIVYEGKNQLIELLRILQDVFYISEITRREGVDD</sequence>
<name>A0A480BBR8_9FIRM</name>
<dbReference type="AlphaFoldDB" id="A0A480BBR8"/>
<keyword evidence="2" id="KW-1185">Reference proteome</keyword>
<gene>
    <name evidence="1" type="ORF">PAGU1579_14060</name>
</gene>
<evidence type="ECO:0000313" key="1">
    <source>
        <dbReference type="EMBL" id="GCL69637.1"/>
    </source>
</evidence>
<reference evidence="1 2" key="1">
    <citation type="submission" date="2019-03" db="EMBL/GenBank/DDBJ databases">
        <title>Draft genome sequences of two Veillonella tobetsuensis clinical isolates from intraoperative bronchial fluids of elderly patients with pulmonary carcinoma.</title>
        <authorList>
            <person name="Akiyama T."/>
        </authorList>
    </citation>
    <scope>NUCLEOTIDE SEQUENCE [LARGE SCALE GENOMIC DNA]</scope>
    <source>
        <strain evidence="1 2">PAGU 1579</strain>
    </source>
</reference>
<dbReference type="EMBL" id="BJCR01000049">
    <property type="protein sequence ID" value="GCL69637.1"/>
    <property type="molecule type" value="Genomic_DNA"/>
</dbReference>
<proteinExistence type="predicted"/>
<evidence type="ECO:0000313" key="2">
    <source>
        <dbReference type="Proteomes" id="UP000303581"/>
    </source>
</evidence>
<dbReference type="RefSeq" id="WP_137662151.1">
    <property type="nucleotide sequence ID" value="NZ_BJCR01000049.1"/>
</dbReference>
<protein>
    <recommendedName>
        <fullName evidence="3">DUF4868 domain-containing protein</fullName>
    </recommendedName>
</protein>
<dbReference type="Pfam" id="PF16162">
    <property type="entry name" value="KwaB"/>
    <property type="match status" value="1"/>
</dbReference>
<evidence type="ECO:0008006" key="3">
    <source>
        <dbReference type="Google" id="ProtNLM"/>
    </source>
</evidence>
<accession>A0A480BBR8</accession>
<dbReference type="Proteomes" id="UP000303581">
    <property type="component" value="Unassembled WGS sequence"/>
</dbReference>
<dbReference type="InterPro" id="IPR032359">
    <property type="entry name" value="KwaB-like"/>
</dbReference>